<comment type="caution">
    <text evidence="1">The sequence shown here is derived from an EMBL/GenBank/DDBJ whole genome shotgun (WGS) entry which is preliminary data.</text>
</comment>
<evidence type="ECO:0000313" key="1">
    <source>
        <dbReference type="EMBL" id="KAK2941428.1"/>
    </source>
</evidence>
<name>A0ABQ9WQ23_9EUKA</name>
<gene>
    <name evidence="1" type="ORF">BLNAU_23661</name>
</gene>
<reference evidence="1 2" key="1">
    <citation type="journal article" date="2022" name="bioRxiv">
        <title>Genomics of Preaxostyla Flagellates Illuminates Evolutionary Transitions and the Path Towards Mitochondrial Loss.</title>
        <authorList>
            <person name="Novak L.V.F."/>
            <person name="Treitli S.C."/>
            <person name="Pyrih J."/>
            <person name="Halakuc P."/>
            <person name="Pipaliya S.V."/>
            <person name="Vacek V."/>
            <person name="Brzon O."/>
            <person name="Soukal P."/>
            <person name="Eme L."/>
            <person name="Dacks J.B."/>
            <person name="Karnkowska A."/>
            <person name="Elias M."/>
            <person name="Hampl V."/>
        </authorList>
    </citation>
    <scope>NUCLEOTIDE SEQUENCE [LARGE SCALE GENOMIC DNA]</scope>
    <source>
        <strain evidence="1">NAU3</strain>
        <tissue evidence="1">Gut</tissue>
    </source>
</reference>
<accession>A0ABQ9WQ23</accession>
<dbReference type="Proteomes" id="UP001281761">
    <property type="component" value="Unassembled WGS sequence"/>
</dbReference>
<proteinExistence type="predicted"/>
<protein>
    <submittedName>
        <fullName evidence="1">Uncharacterized protein</fullName>
    </submittedName>
</protein>
<sequence length="625" mass="67998">MVGSTPSGGEIVLPGTFTGDASSTTHIHDVVIFGAANPLLSYETKYLITKFTVDGEVSVVNADVTFSVDPEPARLTREECDDRSFGHWDVLPVNVTLDATFDAEGSGIVTAVLFDLSDPPVVDLSYNTRYEVVTRVIMWSEWTLDLSFDSVALPSEATFTMTLESVHSDATTPHRKVIILETDQFGQLTPHRAQLYPFETETEKKKGQLEYDTLYKVVSITESSTLIHFEDIATRIQTPTEPARIVGIKSRQLNNVRTKMIVSFEGRALSSRSGKVSLTSGSTSLEWVSDVVVNQTHCTAEFAVGSEENSAHMKYGEEYTLKGSWTSSTDLIVGNSLKITLNNSFSFIATVVSESEAKSSELLIGWPETIPYNTVYTLTSVEATKEDDGKTIFVGTISDTTGYLPDDFTIFVDSGSTSDSTLFCGDKIRPCCSIEDGWKIVEGVGISSLSISVLCNTTQKEQVRMLLHHQVVIASGPSTKPELFVFPSSTSSELEGEGMIEVSGGRLYIHQVDVALSDSPSLIFIRMVGGHLTVEMCSLVGQSSSHQINVDSSTALCEWDTGILTLVDSTTTITSTQLTHLSQGAINMKGSTLTIRTSSFDSNTPLSSSFPSLRHNIRCSGRGRD</sequence>
<keyword evidence="2" id="KW-1185">Reference proteome</keyword>
<evidence type="ECO:0000313" key="2">
    <source>
        <dbReference type="Proteomes" id="UP001281761"/>
    </source>
</evidence>
<dbReference type="EMBL" id="JARBJD010000502">
    <property type="protein sequence ID" value="KAK2941428.1"/>
    <property type="molecule type" value="Genomic_DNA"/>
</dbReference>
<organism evidence="1 2">
    <name type="scientific">Blattamonas nauphoetae</name>
    <dbReference type="NCBI Taxonomy" id="2049346"/>
    <lineage>
        <taxon>Eukaryota</taxon>
        <taxon>Metamonada</taxon>
        <taxon>Preaxostyla</taxon>
        <taxon>Oxymonadida</taxon>
        <taxon>Blattamonas</taxon>
    </lineage>
</organism>